<dbReference type="PROSITE" id="PS50836">
    <property type="entry name" value="DOMON"/>
    <property type="match status" value="1"/>
</dbReference>
<evidence type="ECO:0000259" key="11">
    <source>
        <dbReference type="PROSITE" id="PS50836"/>
    </source>
</evidence>
<dbReference type="Pfam" id="PF03188">
    <property type="entry name" value="Cytochrom_B561"/>
    <property type="match status" value="1"/>
</dbReference>
<feature type="transmembrane region" description="Helical" evidence="9">
    <location>
        <begin position="265"/>
        <end position="284"/>
    </location>
</feature>
<feature type="transmembrane region" description="Helical" evidence="9">
    <location>
        <begin position="223"/>
        <end position="244"/>
    </location>
</feature>
<evidence type="ECO:0000256" key="4">
    <source>
        <dbReference type="ARBA" id="ARBA00022692"/>
    </source>
</evidence>
<evidence type="ECO:0000313" key="13">
    <source>
        <dbReference type="EMBL" id="CAG5090653.1"/>
    </source>
</evidence>
<feature type="domain" description="DOMON" evidence="11">
    <location>
        <begin position="53"/>
        <end position="179"/>
    </location>
</feature>
<evidence type="ECO:0000256" key="5">
    <source>
        <dbReference type="ARBA" id="ARBA00022729"/>
    </source>
</evidence>
<evidence type="ECO:0000256" key="10">
    <source>
        <dbReference type="SAM" id="SignalP"/>
    </source>
</evidence>
<comment type="cofactor">
    <cofactor evidence="1">
        <name>heme b</name>
        <dbReference type="ChEBI" id="CHEBI:60344"/>
    </cofactor>
</comment>
<name>A0ABN7S7C6_OIKDI</name>
<dbReference type="PANTHER" id="PTHR23130:SF171">
    <property type="entry name" value="OS01G0895300 PROTEIN"/>
    <property type="match status" value="1"/>
</dbReference>
<organism evidence="13 14">
    <name type="scientific">Oikopleura dioica</name>
    <name type="common">Tunicate</name>
    <dbReference type="NCBI Taxonomy" id="34765"/>
    <lineage>
        <taxon>Eukaryota</taxon>
        <taxon>Metazoa</taxon>
        <taxon>Chordata</taxon>
        <taxon>Tunicata</taxon>
        <taxon>Appendicularia</taxon>
        <taxon>Copelata</taxon>
        <taxon>Oikopleuridae</taxon>
        <taxon>Oikopleura</taxon>
    </lineage>
</organism>
<comment type="subcellular location">
    <subcellularLocation>
        <location evidence="2">Membrane</location>
    </subcellularLocation>
</comment>
<proteinExistence type="predicted"/>
<feature type="transmembrane region" description="Helical" evidence="9">
    <location>
        <begin position="338"/>
        <end position="359"/>
    </location>
</feature>
<evidence type="ECO:0000256" key="6">
    <source>
        <dbReference type="ARBA" id="ARBA00022982"/>
    </source>
</evidence>
<dbReference type="Pfam" id="PF03351">
    <property type="entry name" value="DOMON"/>
    <property type="match status" value="1"/>
</dbReference>
<dbReference type="CDD" id="cd08760">
    <property type="entry name" value="Cyt_b561_FRRS1_like"/>
    <property type="match status" value="1"/>
</dbReference>
<keyword evidence="3" id="KW-0813">Transport</keyword>
<evidence type="ECO:0000256" key="1">
    <source>
        <dbReference type="ARBA" id="ARBA00001970"/>
    </source>
</evidence>
<keyword evidence="4 9" id="KW-0812">Transmembrane</keyword>
<feature type="domain" description="Cytochrome b561" evidence="12">
    <location>
        <begin position="185"/>
        <end position="390"/>
    </location>
</feature>
<evidence type="ECO:0000256" key="3">
    <source>
        <dbReference type="ARBA" id="ARBA00022448"/>
    </source>
</evidence>
<dbReference type="SMART" id="SM00665">
    <property type="entry name" value="B561"/>
    <property type="match status" value="1"/>
</dbReference>
<evidence type="ECO:0000256" key="9">
    <source>
        <dbReference type="SAM" id="Phobius"/>
    </source>
</evidence>
<dbReference type="InterPro" id="IPR005018">
    <property type="entry name" value="DOMON_domain"/>
</dbReference>
<dbReference type="PANTHER" id="PTHR23130">
    <property type="entry name" value="CYTOCHROME B561 AND DOMON DOMAIN-CONTAINING PROTEIN"/>
    <property type="match status" value="1"/>
</dbReference>
<keyword evidence="14" id="KW-1185">Reference proteome</keyword>
<dbReference type="Gene3D" id="1.20.120.1770">
    <property type="match status" value="1"/>
</dbReference>
<evidence type="ECO:0000256" key="2">
    <source>
        <dbReference type="ARBA" id="ARBA00004370"/>
    </source>
</evidence>
<feature type="transmembrane region" description="Helical" evidence="9">
    <location>
        <begin position="365"/>
        <end position="384"/>
    </location>
</feature>
<dbReference type="SMART" id="SM00664">
    <property type="entry name" value="DoH"/>
    <property type="match status" value="1"/>
</dbReference>
<protein>
    <submittedName>
        <fullName evidence="13">Oidioi.mRNA.OKI2018_I69.PAR.g12676.t1.cds</fullName>
    </submittedName>
</protein>
<evidence type="ECO:0000256" key="8">
    <source>
        <dbReference type="ARBA" id="ARBA00023136"/>
    </source>
</evidence>
<dbReference type="PROSITE" id="PS50939">
    <property type="entry name" value="CYTOCHROME_B561"/>
    <property type="match status" value="1"/>
</dbReference>
<keyword evidence="5 10" id="KW-0732">Signal</keyword>
<feature type="transmembrane region" description="Helical" evidence="9">
    <location>
        <begin position="396"/>
        <end position="421"/>
    </location>
</feature>
<accession>A0ABN7S7C6</accession>
<dbReference type="Proteomes" id="UP001158576">
    <property type="component" value="Chromosome PAR"/>
</dbReference>
<feature type="transmembrane region" description="Helical" evidence="9">
    <location>
        <begin position="296"/>
        <end position="317"/>
    </location>
</feature>
<dbReference type="EMBL" id="OU015568">
    <property type="protein sequence ID" value="CAG5090653.1"/>
    <property type="molecule type" value="Genomic_DNA"/>
</dbReference>
<keyword evidence="8 9" id="KW-0472">Membrane</keyword>
<keyword evidence="7 9" id="KW-1133">Transmembrane helix</keyword>
<feature type="signal peptide" evidence="10">
    <location>
        <begin position="1"/>
        <end position="17"/>
    </location>
</feature>
<feature type="chain" id="PRO_5047199802" evidence="10">
    <location>
        <begin position="18"/>
        <end position="430"/>
    </location>
</feature>
<evidence type="ECO:0000259" key="12">
    <source>
        <dbReference type="PROSITE" id="PS50939"/>
    </source>
</evidence>
<gene>
    <name evidence="13" type="ORF">OKIOD_LOCUS4234</name>
</gene>
<sequence length="430" mass="47747">MIGVSFSFLTLLAVSKAQEEITSATIEAKPIEKSRCGREYFCFSFDCEFGEENCPYVAWKETEENEDFVTVKLFYNSPSPAYVAIGFSRDKSMGQDDIFFCQRNEQNQVAIVSSFSRGMSKPTNLGSTNVEPETRLTNIGLGSDGNTFFCEFDRPKSLVKDNIVYDLADGDWFVLLATGAVGGSQAYHGGVNRAASSISWKLSDPPLDFFGDALDISAMKIHAILMFVAWGILVPSGLFIGRFFKRGYPKKMVKSKPIWFQFHRLLMVLSVILTIVGIILIFVNRQGWSESAAENGHAFAGIIVFAFGLMNPIIAMFRPDPDSENRKYFNVCHHSIGYLAQVGAVVAIFLGFDLAVYDLEFVSTQIYAAFIVISAIISILLELFKGRVEKASFAGINVYSICSAVYFMILLPFTITLLVHIGRFDGSTDE</sequence>
<evidence type="ECO:0000313" key="14">
    <source>
        <dbReference type="Proteomes" id="UP001158576"/>
    </source>
</evidence>
<reference evidence="13 14" key="1">
    <citation type="submission" date="2021-04" db="EMBL/GenBank/DDBJ databases">
        <authorList>
            <person name="Bliznina A."/>
        </authorList>
    </citation>
    <scope>NUCLEOTIDE SEQUENCE [LARGE SCALE GENOMIC DNA]</scope>
</reference>
<evidence type="ECO:0000256" key="7">
    <source>
        <dbReference type="ARBA" id="ARBA00022989"/>
    </source>
</evidence>
<dbReference type="InterPro" id="IPR006593">
    <property type="entry name" value="Cyt_b561/ferric_Rdtase_TM"/>
</dbReference>
<keyword evidence="6" id="KW-0249">Electron transport</keyword>